<dbReference type="AlphaFoldDB" id="A0A9P3BXT1"/>
<sequence length="368" mass="40823">MSNTNPSLYGLPRHSQKPSSQSTAPSASTLAFTTQLSTLITKGTESPARGRPRPSKSSKSDIFAVHNKGAQKRAAADLRDDETEPSVRQIHKRTADIGAVDAATLHRSKRRLEEKARLYEDLKSGLYLAGDSDDEADANTGGDDYLARLRRKEKEGLVDFDRKWADAQRARGSDDSDSDGDEEEAEADDNASIVSYEDELGRTRRGTRAEAARAALAKAQESGEGGGPERWRPARPEKLIYGAAVQAEAFNPSSSAAEQMASLAARRDRSPTPPEETHYDADAEVRNRGTAFYAFAKDEETRRKQMEELMSAREETQREREARQARRAERQRVKDERRRQIEELRTKRRAETFLAGLGDLGALQADAS</sequence>
<evidence type="ECO:0000256" key="2">
    <source>
        <dbReference type="SAM" id="MobiDB-lite"/>
    </source>
</evidence>
<dbReference type="PANTHER" id="PTHR15885">
    <property type="entry name" value="COILED-COIL DOMAIN-CONTAINING PROTEIN 174"/>
    <property type="match status" value="1"/>
</dbReference>
<feature type="compositionally biased region" description="Low complexity" evidence="2">
    <location>
        <begin position="17"/>
        <end position="29"/>
    </location>
</feature>
<feature type="compositionally biased region" description="Basic and acidic residues" evidence="2">
    <location>
        <begin position="160"/>
        <end position="174"/>
    </location>
</feature>
<feature type="region of interest" description="Disordered" evidence="2">
    <location>
        <begin position="160"/>
        <end position="235"/>
    </location>
</feature>
<proteinExistence type="predicted"/>
<dbReference type="EMBL" id="BOPL01000003">
    <property type="protein sequence ID" value="GIK01592.1"/>
    <property type="molecule type" value="Genomic_DNA"/>
</dbReference>
<name>A0A9P3BXT1_ASPVI</name>
<feature type="compositionally biased region" description="Polar residues" evidence="2">
    <location>
        <begin position="30"/>
        <end position="44"/>
    </location>
</feature>
<comment type="caution">
    <text evidence="3">The sequence shown here is derived from an EMBL/GenBank/DDBJ whole genome shotgun (WGS) entry which is preliminary data.</text>
</comment>
<reference evidence="3 4" key="1">
    <citation type="submission" date="2021-02" db="EMBL/GenBank/DDBJ databases">
        <title>Pan-genome distribution and transcriptional activeness of fungal secondary metabolism genes in Aspergillus section Fumigati.</title>
        <authorList>
            <person name="Takahashi H."/>
            <person name="Umemura M."/>
            <person name="Ninomiya A."/>
            <person name="Kusuya Y."/>
            <person name="Urayama S."/>
            <person name="Shimizu M."/>
            <person name="Watanabe A."/>
            <person name="Kamei K."/>
            <person name="Yaguchi T."/>
            <person name="Hagiwara D."/>
        </authorList>
    </citation>
    <scope>NUCLEOTIDE SEQUENCE [LARGE SCALE GENOMIC DNA]</scope>
    <source>
        <strain evidence="3 4">IFM 47045</strain>
    </source>
</reference>
<dbReference type="RefSeq" id="XP_043124778.1">
    <property type="nucleotide sequence ID" value="XM_043268843.1"/>
</dbReference>
<feature type="region of interest" description="Disordered" evidence="2">
    <location>
        <begin position="307"/>
        <end position="349"/>
    </location>
</feature>
<evidence type="ECO:0000256" key="1">
    <source>
        <dbReference type="ARBA" id="ARBA00023054"/>
    </source>
</evidence>
<feature type="region of interest" description="Disordered" evidence="2">
    <location>
        <begin position="1"/>
        <end position="95"/>
    </location>
</feature>
<gene>
    <name evidence="3" type="ORF">Aspvir_005630</name>
</gene>
<protein>
    <recommendedName>
        <fullName evidence="5">Coiled-coil domain-containing protein 174</fullName>
    </recommendedName>
</protein>
<organism evidence="3 4">
    <name type="scientific">Aspergillus viridinutans</name>
    <dbReference type="NCBI Taxonomy" id="75553"/>
    <lineage>
        <taxon>Eukaryota</taxon>
        <taxon>Fungi</taxon>
        <taxon>Dikarya</taxon>
        <taxon>Ascomycota</taxon>
        <taxon>Pezizomycotina</taxon>
        <taxon>Eurotiomycetes</taxon>
        <taxon>Eurotiomycetidae</taxon>
        <taxon>Eurotiales</taxon>
        <taxon>Aspergillaceae</taxon>
        <taxon>Aspergillus</taxon>
        <taxon>Aspergillus subgen. Fumigati</taxon>
    </lineage>
</organism>
<evidence type="ECO:0000313" key="4">
    <source>
        <dbReference type="Proteomes" id="UP000710440"/>
    </source>
</evidence>
<evidence type="ECO:0008006" key="5">
    <source>
        <dbReference type="Google" id="ProtNLM"/>
    </source>
</evidence>
<feature type="compositionally biased region" description="Acidic residues" evidence="2">
    <location>
        <begin position="175"/>
        <end position="189"/>
    </location>
</feature>
<dbReference type="Proteomes" id="UP000710440">
    <property type="component" value="Unassembled WGS sequence"/>
</dbReference>
<dbReference type="PANTHER" id="PTHR15885:SF1">
    <property type="entry name" value="COILED-COIL DOMAIN-CONTAINING PROTEIN 174"/>
    <property type="match status" value="1"/>
</dbReference>
<dbReference type="InterPro" id="IPR025066">
    <property type="entry name" value="CCDC174-like"/>
</dbReference>
<evidence type="ECO:0000313" key="3">
    <source>
        <dbReference type="EMBL" id="GIK01592.1"/>
    </source>
</evidence>
<dbReference type="GeneID" id="66933612"/>
<keyword evidence="4" id="KW-1185">Reference proteome</keyword>
<feature type="compositionally biased region" description="Basic and acidic residues" evidence="2">
    <location>
        <begin position="199"/>
        <end position="211"/>
    </location>
</feature>
<keyword evidence="1" id="KW-0175">Coiled coil</keyword>
<feature type="compositionally biased region" description="Basic and acidic residues" evidence="2">
    <location>
        <begin position="265"/>
        <end position="285"/>
    </location>
</feature>
<dbReference type="Pfam" id="PF13300">
    <property type="entry name" value="DUF4078"/>
    <property type="match status" value="1"/>
</dbReference>
<dbReference type="OrthoDB" id="333551at2759"/>
<dbReference type="GO" id="GO:0005634">
    <property type="term" value="C:nucleus"/>
    <property type="evidence" value="ECO:0007669"/>
    <property type="project" value="TreeGrafter"/>
</dbReference>
<accession>A0A9P3BXT1</accession>
<feature type="region of interest" description="Disordered" evidence="2">
    <location>
        <begin position="252"/>
        <end position="285"/>
    </location>
</feature>